<dbReference type="SUPFAM" id="SSF81301">
    <property type="entry name" value="Nucleotidyltransferase"/>
    <property type="match status" value="1"/>
</dbReference>
<dbReference type="InterPro" id="IPR001357">
    <property type="entry name" value="BRCT_dom"/>
</dbReference>
<keyword evidence="3 7" id="KW-0227">DNA damage</keyword>
<dbReference type="Gene3D" id="1.10.150.110">
    <property type="entry name" value="DNA polymerase beta, N-terminal domain-like"/>
    <property type="match status" value="1"/>
</dbReference>
<dbReference type="PANTHER" id="PTHR11276:SF29">
    <property type="entry name" value="DNA POLYMERASE TYPE-X FAMILY PROTEIN POL4"/>
    <property type="match status" value="1"/>
</dbReference>
<keyword evidence="2 7" id="KW-0548">Nucleotidyltransferase</keyword>
<dbReference type="SUPFAM" id="SSF47802">
    <property type="entry name" value="DNA polymerase beta, N-terminal domain-like"/>
    <property type="match status" value="1"/>
</dbReference>
<dbReference type="AlphaFoldDB" id="A0A6A6URN1"/>
<dbReference type="InterPro" id="IPR018944">
    <property type="entry name" value="DNA_pol_lambd_fingers_domain"/>
</dbReference>
<feature type="compositionally biased region" description="Polar residues" evidence="8">
    <location>
        <begin position="281"/>
        <end position="291"/>
    </location>
</feature>
<reference evidence="10" key="1">
    <citation type="journal article" date="2020" name="Stud. Mycol.">
        <title>101 Dothideomycetes genomes: a test case for predicting lifestyles and emergence of pathogens.</title>
        <authorList>
            <person name="Haridas S."/>
            <person name="Albert R."/>
            <person name="Binder M."/>
            <person name="Bloem J."/>
            <person name="Labutti K."/>
            <person name="Salamov A."/>
            <person name="Andreopoulos B."/>
            <person name="Baker S."/>
            <person name="Barry K."/>
            <person name="Bills G."/>
            <person name="Bluhm B."/>
            <person name="Cannon C."/>
            <person name="Castanera R."/>
            <person name="Culley D."/>
            <person name="Daum C."/>
            <person name="Ezra D."/>
            <person name="Gonzalez J."/>
            <person name="Henrissat B."/>
            <person name="Kuo A."/>
            <person name="Liang C."/>
            <person name="Lipzen A."/>
            <person name="Lutzoni F."/>
            <person name="Magnuson J."/>
            <person name="Mondo S."/>
            <person name="Nolan M."/>
            <person name="Ohm R."/>
            <person name="Pangilinan J."/>
            <person name="Park H.-J."/>
            <person name="Ramirez L."/>
            <person name="Alfaro M."/>
            <person name="Sun H."/>
            <person name="Tritt A."/>
            <person name="Yoshinaga Y."/>
            <person name="Zwiers L.-H."/>
            <person name="Turgeon B."/>
            <person name="Goodwin S."/>
            <person name="Spatafora J."/>
            <person name="Crous P."/>
            <person name="Grigoriev I."/>
        </authorList>
    </citation>
    <scope>NUCLEOTIDE SEQUENCE</scope>
    <source>
        <strain evidence="10">CBS 115976</strain>
    </source>
</reference>
<dbReference type="Proteomes" id="UP000799302">
    <property type="component" value="Unassembled WGS sequence"/>
</dbReference>
<dbReference type="EMBL" id="MU004230">
    <property type="protein sequence ID" value="KAF2674416.1"/>
    <property type="molecule type" value="Genomic_DNA"/>
</dbReference>
<evidence type="ECO:0000313" key="10">
    <source>
        <dbReference type="EMBL" id="KAF2674416.1"/>
    </source>
</evidence>
<evidence type="ECO:0000256" key="6">
    <source>
        <dbReference type="ARBA" id="ARBA00049244"/>
    </source>
</evidence>
<dbReference type="SMART" id="SM00483">
    <property type="entry name" value="POLXc"/>
    <property type="match status" value="1"/>
</dbReference>
<dbReference type="OrthoDB" id="205514at2759"/>
<evidence type="ECO:0000256" key="3">
    <source>
        <dbReference type="ARBA" id="ARBA00022763"/>
    </source>
</evidence>
<evidence type="ECO:0000313" key="11">
    <source>
        <dbReference type="Proteomes" id="UP000799302"/>
    </source>
</evidence>
<feature type="domain" description="BRCT" evidence="9">
    <location>
        <begin position="136"/>
        <end position="195"/>
    </location>
</feature>
<dbReference type="Pfam" id="PF14716">
    <property type="entry name" value="HHH_8"/>
    <property type="match status" value="1"/>
</dbReference>
<evidence type="ECO:0000256" key="1">
    <source>
        <dbReference type="ARBA" id="ARBA00022679"/>
    </source>
</evidence>
<evidence type="ECO:0000256" key="4">
    <source>
        <dbReference type="ARBA" id="ARBA00022932"/>
    </source>
</evidence>
<feature type="region of interest" description="Disordered" evidence="8">
    <location>
        <begin position="236"/>
        <end position="303"/>
    </location>
</feature>
<evidence type="ECO:0000256" key="7">
    <source>
        <dbReference type="RuleBase" id="RU366014"/>
    </source>
</evidence>
<evidence type="ECO:0000256" key="8">
    <source>
        <dbReference type="SAM" id="MobiDB-lite"/>
    </source>
</evidence>
<organism evidence="10 11">
    <name type="scientific">Microthyrium microscopicum</name>
    <dbReference type="NCBI Taxonomy" id="703497"/>
    <lineage>
        <taxon>Eukaryota</taxon>
        <taxon>Fungi</taxon>
        <taxon>Dikarya</taxon>
        <taxon>Ascomycota</taxon>
        <taxon>Pezizomycotina</taxon>
        <taxon>Dothideomycetes</taxon>
        <taxon>Dothideomycetes incertae sedis</taxon>
        <taxon>Microthyriales</taxon>
        <taxon>Microthyriaceae</taxon>
        <taxon>Microthyrium</taxon>
    </lineage>
</organism>
<gene>
    <name evidence="10" type="ORF">BT63DRAFT_419708</name>
</gene>
<keyword evidence="11" id="KW-1185">Reference proteome</keyword>
<evidence type="ECO:0000256" key="2">
    <source>
        <dbReference type="ARBA" id="ARBA00022695"/>
    </source>
</evidence>
<dbReference type="Gene3D" id="3.30.210.10">
    <property type="entry name" value="DNA polymerase, thumb domain"/>
    <property type="match status" value="1"/>
</dbReference>
<dbReference type="EC" id="2.7.7.7" evidence="7"/>
<evidence type="ECO:0000256" key="5">
    <source>
        <dbReference type="ARBA" id="ARBA00023204"/>
    </source>
</evidence>
<dbReference type="InterPro" id="IPR002008">
    <property type="entry name" value="DNA_pol_X_beta-like"/>
</dbReference>
<dbReference type="Gene3D" id="3.30.460.10">
    <property type="entry name" value="Beta Polymerase, domain 2"/>
    <property type="match status" value="1"/>
</dbReference>
<dbReference type="GO" id="GO:0003887">
    <property type="term" value="F:DNA-directed DNA polymerase activity"/>
    <property type="evidence" value="ECO:0007669"/>
    <property type="project" value="UniProtKB-UniRule"/>
</dbReference>
<dbReference type="InterPro" id="IPR002054">
    <property type="entry name" value="DNA-dir_DNA_pol_X"/>
</dbReference>
<keyword evidence="4 7" id="KW-0239">DNA-directed DNA polymerase</keyword>
<accession>A0A6A6URN1</accession>
<dbReference type="PRINTS" id="PR00870">
    <property type="entry name" value="DNAPOLXBETA"/>
</dbReference>
<dbReference type="InterPro" id="IPR028207">
    <property type="entry name" value="DNA_pol_B_palm_palm"/>
</dbReference>
<dbReference type="Pfam" id="PF14792">
    <property type="entry name" value="DNA_pol_B_palm"/>
    <property type="match status" value="1"/>
</dbReference>
<dbReference type="CDD" id="cd00141">
    <property type="entry name" value="NT_POLXc"/>
    <property type="match status" value="1"/>
</dbReference>
<dbReference type="PANTHER" id="PTHR11276">
    <property type="entry name" value="DNA POLYMERASE TYPE-X FAMILY MEMBER"/>
    <property type="match status" value="1"/>
</dbReference>
<proteinExistence type="inferred from homology"/>
<dbReference type="InterPro" id="IPR043519">
    <property type="entry name" value="NT_sf"/>
</dbReference>
<dbReference type="PROSITE" id="PS50172">
    <property type="entry name" value="BRCT"/>
    <property type="match status" value="1"/>
</dbReference>
<dbReference type="InterPro" id="IPR027421">
    <property type="entry name" value="DNA_pol_lamdba_lyase_dom_sf"/>
</dbReference>
<dbReference type="Pfam" id="PF14791">
    <property type="entry name" value="DNA_pol_B_thumb"/>
    <property type="match status" value="1"/>
</dbReference>
<evidence type="ECO:0000259" key="9">
    <source>
        <dbReference type="PROSITE" id="PS50172"/>
    </source>
</evidence>
<feature type="region of interest" description="Disordered" evidence="8">
    <location>
        <begin position="1"/>
        <end position="20"/>
    </location>
</feature>
<keyword evidence="5 7" id="KW-0234">DNA repair</keyword>
<keyword evidence="7" id="KW-0539">Nucleus</keyword>
<dbReference type="Gene3D" id="1.10.150.20">
    <property type="entry name" value="5' to 3' exonuclease, C-terminal subdomain"/>
    <property type="match status" value="1"/>
</dbReference>
<feature type="region of interest" description="Disordered" evidence="8">
    <location>
        <begin position="88"/>
        <end position="139"/>
    </location>
</feature>
<dbReference type="SUPFAM" id="SSF81585">
    <property type="entry name" value="PsbU/PolX domain-like"/>
    <property type="match status" value="1"/>
</dbReference>
<dbReference type="FunFam" id="3.30.210.10:FF:000005">
    <property type="entry name" value="DNA polymerase IV"/>
    <property type="match status" value="1"/>
</dbReference>
<name>A0A6A6URN1_9PEZI</name>
<feature type="compositionally biased region" description="Polar residues" evidence="8">
    <location>
        <begin position="1"/>
        <end position="11"/>
    </location>
</feature>
<dbReference type="GO" id="GO:0005634">
    <property type="term" value="C:nucleus"/>
    <property type="evidence" value="ECO:0007669"/>
    <property type="project" value="UniProtKB-SubCell"/>
</dbReference>
<dbReference type="FunFam" id="1.10.150.110:FF:000005">
    <property type="entry name" value="DNA polymerase POL4"/>
    <property type="match status" value="1"/>
</dbReference>
<comment type="subcellular location">
    <subcellularLocation>
        <location evidence="7">Nucleus</location>
    </subcellularLocation>
</comment>
<comment type="similarity">
    <text evidence="7">Belongs to the DNA polymerase type-X family.</text>
</comment>
<dbReference type="GO" id="GO:0003677">
    <property type="term" value="F:DNA binding"/>
    <property type="evidence" value="ECO:0007669"/>
    <property type="project" value="UniProtKB-UniRule"/>
</dbReference>
<dbReference type="GO" id="GO:0006303">
    <property type="term" value="P:double-strand break repair via nonhomologous end joining"/>
    <property type="evidence" value="ECO:0007669"/>
    <property type="project" value="TreeGrafter"/>
</dbReference>
<protein>
    <recommendedName>
        <fullName evidence="7">DNA polymerase</fullName>
        <ecNumber evidence="7">2.7.7.7</ecNumber>
    </recommendedName>
</protein>
<dbReference type="InterPro" id="IPR010996">
    <property type="entry name" value="HHH_MUS81"/>
</dbReference>
<dbReference type="PRINTS" id="PR00869">
    <property type="entry name" value="DNAPOLX"/>
</dbReference>
<comment type="catalytic activity">
    <reaction evidence="6 7">
        <text>DNA(n) + a 2'-deoxyribonucleoside 5'-triphosphate = DNA(n+1) + diphosphate</text>
        <dbReference type="Rhea" id="RHEA:22508"/>
        <dbReference type="Rhea" id="RHEA-COMP:17339"/>
        <dbReference type="Rhea" id="RHEA-COMP:17340"/>
        <dbReference type="ChEBI" id="CHEBI:33019"/>
        <dbReference type="ChEBI" id="CHEBI:61560"/>
        <dbReference type="ChEBI" id="CHEBI:173112"/>
        <dbReference type="EC" id="2.7.7.7"/>
    </reaction>
</comment>
<dbReference type="InterPro" id="IPR022312">
    <property type="entry name" value="DNA_pol_X"/>
</dbReference>
<dbReference type="InterPro" id="IPR037160">
    <property type="entry name" value="DNA_Pol_thumb_sf"/>
</dbReference>
<sequence length="688" mass="76782">MPSTRGFSSSPAPDEKHELDLSELPPVFIVADDISTDDLHDLEDRLIQCGALLTYDPAETNLFVGKVNTKKRAKFVLRRAHINAEDVETSSFKPPEERIHVKRGHSEEELKARKLRRLDSSATESGSETEGDESPKLEDKLSQSFSALATETSPKTSSIALKELLAVSNILVVKLAWLEESLSQHKVLPIYKYLVYEGQRMTRNDSLISPDFIPNNPTPTLPKEKTDIASILARARADSPPPSAGPSTRFASAPHGRRRFRDQGHGGTVEGKRPKMLELETVSSQEGQPSTDHPLPPPPAWVRQGLSYSCQRVTPPDPPNEPFIALLKRIRLARTLTGDDIGIRAYSSAIASLAAVPTKLVHPREITRLPGCSLTIANLWVEYRNTGSIAAANEVDEDDTLKALNVFYEIWGVGGTTARHFWYEKGWRDIDDVVEFGWTKLTRVQQIGVKFYDEFQLGIPRAEVEQIVAIVREHSIKVRDDGIQLMAVGGFRRGKERSGDVDMIVSHRELSKTAHLVTDIVTSLEDAGWITHTLTLSLRATERGQSTLPFNNPGDKVPGAGFDTLDKALVVWQDTNWPTKEADLKENPDAKNPNPHRRVDIIISPWRTVGCAVLGWSGGTTFQRDARRYCKYEKEWKFDSSGVRSRRTGEVVNLERENGVDGDMIDAEKAVFKGMGLDYREPWERCTG</sequence>
<keyword evidence="1 7" id="KW-0808">Transferase</keyword>
<comment type="function">
    <text evidence="7">DNA polymerase that functions in several pathways of DNA repair. Involved in base excision repair (BER) responsible for repair of lesions that give rise to abasic (AP) sites in DNA. Also contributes to DNA double-strand break repair by non-homologous end joining and homologous recombination. Has both template-dependent and template-independent (terminal transferase) DNA polymerase activities. Has also a 5'-deoxyribose-5-phosphate lyase (dRP lyase) activity.</text>
</comment>
<dbReference type="GO" id="GO:0046872">
    <property type="term" value="F:metal ion binding"/>
    <property type="evidence" value="ECO:0007669"/>
    <property type="project" value="UniProtKB-UniRule"/>
</dbReference>
<dbReference type="InterPro" id="IPR029398">
    <property type="entry name" value="PolB_thumb"/>
</dbReference>
<feature type="compositionally biased region" description="Basic and acidic residues" evidence="8">
    <location>
        <begin position="94"/>
        <end position="112"/>
    </location>
</feature>
<dbReference type="Pfam" id="PF10391">
    <property type="entry name" value="DNA_pol_lambd_f"/>
    <property type="match status" value="1"/>
</dbReference>